<feature type="compositionally biased region" description="Low complexity" evidence="1">
    <location>
        <begin position="429"/>
        <end position="476"/>
    </location>
</feature>
<evidence type="ECO:0000256" key="1">
    <source>
        <dbReference type="SAM" id="MobiDB-lite"/>
    </source>
</evidence>
<feature type="compositionally biased region" description="Polar residues" evidence="1">
    <location>
        <begin position="391"/>
        <end position="404"/>
    </location>
</feature>
<dbReference type="AlphaFoldDB" id="A0A9D7XQH8"/>
<dbReference type="Proteomes" id="UP000808337">
    <property type="component" value="Unassembled WGS sequence"/>
</dbReference>
<feature type="compositionally biased region" description="Low complexity" evidence="1">
    <location>
        <begin position="210"/>
        <end position="225"/>
    </location>
</feature>
<feature type="compositionally biased region" description="Polar residues" evidence="1">
    <location>
        <begin position="358"/>
        <end position="377"/>
    </location>
</feature>
<evidence type="ECO:0000313" key="4">
    <source>
        <dbReference type="Proteomes" id="UP000808337"/>
    </source>
</evidence>
<organism evidence="3 4">
    <name type="scientific">Candidatus Opimibacter skivensis</name>
    <dbReference type="NCBI Taxonomy" id="2982028"/>
    <lineage>
        <taxon>Bacteria</taxon>
        <taxon>Pseudomonadati</taxon>
        <taxon>Bacteroidota</taxon>
        <taxon>Saprospiria</taxon>
        <taxon>Saprospirales</taxon>
        <taxon>Saprospiraceae</taxon>
        <taxon>Candidatus Opimibacter</taxon>
    </lineage>
</organism>
<feature type="compositionally biased region" description="Basic and acidic residues" evidence="1">
    <location>
        <begin position="410"/>
        <end position="419"/>
    </location>
</feature>
<feature type="compositionally biased region" description="Polar residues" evidence="1">
    <location>
        <begin position="330"/>
        <end position="339"/>
    </location>
</feature>
<name>A0A9D7XQH8_9BACT</name>
<proteinExistence type="predicted"/>
<comment type="caution">
    <text evidence="3">The sequence shown here is derived from an EMBL/GenBank/DDBJ whole genome shotgun (WGS) entry which is preliminary data.</text>
</comment>
<protein>
    <submittedName>
        <fullName evidence="3">Uncharacterized protein</fullName>
    </submittedName>
</protein>
<gene>
    <name evidence="3" type="ORF">IPP15_17775</name>
</gene>
<feature type="region of interest" description="Disordered" evidence="1">
    <location>
        <begin position="210"/>
        <end position="476"/>
    </location>
</feature>
<sequence>MKMYTLKFFLIALGFTFVIPAANAQFDDVYYDPDNTNTVVDNNYNINDSDTGYSSQDDVTYYDNDEYQYYDDYDYYYSSRIKRFYRPSYGAEFYDPYYVDSYNYDPFYNDSYYYPGATIYLSFGNSSYWDYRNWRRWNRWNSYHHFNNWCLTPTNYYYAYNNWCSPSYNYWGGYNGYYSYSNYYNNYYNSCPYPVSNYYGITHSTVTNVNTGGTRGTYYGPRITGNTGSSPRGPVANPGSVQPTYKDKDSGLTQSNDNPRDVEKGINQGGNVAPTPGIPGTEKSPDNQTGRRDGNTKGVIKDVPVDKEIKRENTSTTPTRPVFRPYPTNEKPTPGSSRPTSDKPAYTPESPTRDRYTPSPTQNRPESNPTRDNNKPSYTPRGGNERPSYTPPQRNNGSGNESRPSSPPTPRHEDNRSNDRPSYSPPPRNNDSGRSNDRSNASPSSGNHNSSNGGGNRSEPSKSSSPSSGNSPRGKG</sequence>
<accession>A0A9D7XQH8</accession>
<dbReference type="EMBL" id="JADKGY010000029">
    <property type="protein sequence ID" value="MBK9984190.1"/>
    <property type="molecule type" value="Genomic_DNA"/>
</dbReference>
<feature type="signal peptide" evidence="2">
    <location>
        <begin position="1"/>
        <end position="24"/>
    </location>
</feature>
<evidence type="ECO:0000313" key="3">
    <source>
        <dbReference type="EMBL" id="MBK9984190.1"/>
    </source>
</evidence>
<feature type="chain" id="PRO_5038694434" evidence="2">
    <location>
        <begin position="25"/>
        <end position="476"/>
    </location>
</feature>
<reference evidence="3 4" key="1">
    <citation type="submission" date="2020-10" db="EMBL/GenBank/DDBJ databases">
        <title>Connecting structure to function with the recovery of over 1000 high-quality activated sludge metagenome-assembled genomes encoding full-length rRNA genes using long-read sequencing.</title>
        <authorList>
            <person name="Singleton C.M."/>
            <person name="Petriglieri F."/>
            <person name="Kristensen J.M."/>
            <person name="Kirkegaard R.H."/>
            <person name="Michaelsen T.Y."/>
            <person name="Andersen M.H."/>
            <person name="Karst S.M."/>
            <person name="Dueholm M.S."/>
            <person name="Nielsen P.H."/>
            <person name="Albertsen M."/>
        </authorList>
    </citation>
    <scope>NUCLEOTIDE SEQUENCE [LARGE SCALE GENOMIC DNA]</scope>
    <source>
        <strain evidence="3">Ribe_18-Q3-R11-54_MAXAC.273</strain>
    </source>
</reference>
<keyword evidence="2" id="KW-0732">Signal</keyword>
<feature type="compositionally biased region" description="Basic and acidic residues" evidence="1">
    <location>
        <begin position="283"/>
        <end position="313"/>
    </location>
</feature>
<evidence type="ECO:0000256" key="2">
    <source>
        <dbReference type="SAM" id="SignalP"/>
    </source>
</evidence>